<dbReference type="Proteomes" id="UP000321726">
    <property type="component" value="Unassembled WGS sequence"/>
</dbReference>
<evidence type="ECO:0000256" key="2">
    <source>
        <dbReference type="ARBA" id="ARBA00008163"/>
    </source>
</evidence>
<evidence type="ECO:0000256" key="1">
    <source>
        <dbReference type="ARBA" id="ARBA00004571"/>
    </source>
</evidence>
<evidence type="ECO:0000256" key="6">
    <source>
        <dbReference type="ARBA" id="ARBA00023136"/>
    </source>
</evidence>
<feature type="chain" id="PRO_5046221257" evidence="8">
    <location>
        <begin position="28"/>
        <end position="443"/>
    </location>
</feature>
<dbReference type="RefSeq" id="WP_307725390.1">
    <property type="nucleotide sequence ID" value="NZ_BJXU01000026.1"/>
</dbReference>
<comment type="caution">
    <text evidence="9">The sequence shown here is derived from an EMBL/GenBank/DDBJ whole genome shotgun (WGS) entry which is preliminary data.</text>
</comment>
<dbReference type="EMBL" id="BJXU01000026">
    <property type="protein sequence ID" value="GEN22794.1"/>
    <property type="molecule type" value="Genomic_DNA"/>
</dbReference>
<keyword evidence="5 8" id="KW-0732">Signal</keyword>
<dbReference type="Gene3D" id="2.40.160.60">
    <property type="entry name" value="Outer membrane protein transport protein (OMPP1/FadL/TodX)"/>
    <property type="match status" value="1"/>
</dbReference>
<dbReference type="PANTHER" id="PTHR35093:SF8">
    <property type="entry name" value="OUTER MEMBRANE PROTEIN NMB0088-RELATED"/>
    <property type="match status" value="1"/>
</dbReference>
<dbReference type="Pfam" id="PF03349">
    <property type="entry name" value="Toluene_X"/>
    <property type="match status" value="1"/>
</dbReference>
<evidence type="ECO:0000313" key="10">
    <source>
        <dbReference type="Proteomes" id="UP000321726"/>
    </source>
</evidence>
<comment type="similarity">
    <text evidence="2">Belongs to the OmpP1/FadL family.</text>
</comment>
<proteinExistence type="inferred from homology"/>
<keyword evidence="10" id="KW-1185">Reference proteome</keyword>
<evidence type="ECO:0000256" key="3">
    <source>
        <dbReference type="ARBA" id="ARBA00022452"/>
    </source>
</evidence>
<evidence type="ECO:0000256" key="5">
    <source>
        <dbReference type="ARBA" id="ARBA00022729"/>
    </source>
</evidence>
<keyword evidence="7" id="KW-0998">Cell outer membrane</keyword>
<evidence type="ECO:0000256" key="4">
    <source>
        <dbReference type="ARBA" id="ARBA00022692"/>
    </source>
</evidence>
<feature type="signal peptide" evidence="8">
    <location>
        <begin position="1"/>
        <end position="27"/>
    </location>
</feature>
<organism evidence="9 10">
    <name type="scientific">Halomonas cupida</name>
    <dbReference type="NCBI Taxonomy" id="44933"/>
    <lineage>
        <taxon>Bacteria</taxon>
        <taxon>Pseudomonadati</taxon>
        <taxon>Pseudomonadota</taxon>
        <taxon>Gammaproteobacteria</taxon>
        <taxon>Oceanospirillales</taxon>
        <taxon>Halomonadaceae</taxon>
        <taxon>Halomonas</taxon>
    </lineage>
</organism>
<keyword evidence="6" id="KW-0472">Membrane</keyword>
<reference evidence="9 10" key="1">
    <citation type="submission" date="2019-07" db="EMBL/GenBank/DDBJ databases">
        <title>Whole genome shotgun sequence of Halomonas cupida NBRC 102219.</title>
        <authorList>
            <person name="Hosoyama A."/>
            <person name="Uohara A."/>
            <person name="Ohji S."/>
            <person name="Ichikawa N."/>
        </authorList>
    </citation>
    <scope>NUCLEOTIDE SEQUENCE [LARGE SCALE GENOMIC DNA]</scope>
    <source>
        <strain evidence="9 10">NBRC 102219</strain>
    </source>
</reference>
<gene>
    <name evidence="9" type="ORF">HCU01_07430</name>
</gene>
<protein>
    <submittedName>
        <fullName evidence="9">Aromatic hydrocarbon degradation protein</fullName>
    </submittedName>
</protein>
<comment type="subcellular location">
    <subcellularLocation>
        <location evidence="1">Cell outer membrane</location>
        <topology evidence="1">Multi-pass membrane protein</topology>
    </subcellularLocation>
</comment>
<name>A0ABQ0WB21_9GAMM</name>
<dbReference type="InterPro" id="IPR005017">
    <property type="entry name" value="OMPP1/FadL/TodX"/>
</dbReference>
<sequence>MMMHNKFKPLTLAAAVAAATVSGQAMAGAFQLNEQSVSAQGTSFAGRASTVNDASIVYGNPAGMSFLSGAQVTGGTTYLMPSSDISNASGSAAGTNDGDMVPDKAIPFAYYVQPINDNLHFGLGVYAPFGLVTDYDNDFQGRYFGDYSDVKVATIQPTISVKFSEQFSAGFGVTYNRIEGKLGARTPGGPVGYYDSTGAFTPTGVEGDGRVVVEGDDEAWGFTWGMMYKPWQSTTFGLAYHSEVDYDLEGDANFENVRGQGDPVNHPILGPIVPVGAASAKSDANLGISLPATWDLSVTHELDDQWTLMGGVSLVQWGSFDKLVVENDVREIVEEQNYENSMQYALGASYQLNDQWVFRSGVAYDESPISDEHRTVRVPSGDRMIYSVGAGWTPVQNLTVDVAYTYLDEDTASLSEEDPERGIYEADYDNSAHGFGAQVTYRF</sequence>
<keyword evidence="4" id="KW-0812">Transmembrane</keyword>
<dbReference type="SUPFAM" id="SSF56935">
    <property type="entry name" value="Porins"/>
    <property type="match status" value="1"/>
</dbReference>
<evidence type="ECO:0000256" key="8">
    <source>
        <dbReference type="SAM" id="SignalP"/>
    </source>
</evidence>
<evidence type="ECO:0000256" key="7">
    <source>
        <dbReference type="ARBA" id="ARBA00023237"/>
    </source>
</evidence>
<keyword evidence="3" id="KW-1134">Transmembrane beta strand</keyword>
<accession>A0ABQ0WB21</accession>
<evidence type="ECO:0000313" key="9">
    <source>
        <dbReference type="EMBL" id="GEN22794.1"/>
    </source>
</evidence>
<dbReference type="PANTHER" id="PTHR35093">
    <property type="entry name" value="OUTER MEMBRANE PROTEIN NMB0088-RELATED"/>
    <property type="match status" value="1"/>
</dbReference>